<gene>
    <name evidence="5" type="primary">LOC116944646</name>
</gene>
<dbReference type="Proteomes" id="UP001318040">
    <property type="component" value="Chromosome 21"/>
</dbReference>
<dbReference type="RefSeq" id="XP_032814270.1">
    <property type="nucleotide sequence ID" value="XM_032958379.1"/>
</dbReference>
<evidence type="ECO:0000259" key="2">
    <source>
        <dbReference type="Pfam" id="PF08416"/>
    </source>
</evidence>
<dbReference type="PANTHER" id="PTHR12287">
    <property type="entry name" value="EPIDERMAL GROWTH FACTOR RECEPTOR KINASE SUBSTRATE EPS8-RELATED PROTEIN"/>
    <property type="match status" value="1"/>
</dbReference>
<feature type="compositionally biased region" description="Polar residues" evidence="1">
    <location>
        <begin position="202"/>
        <end position="211"/>
    </location>
</feature>
<dbReference type="InterPro" id="IPR011993">
    <property type="entry name" value="PH-like_dom_sf"/>
</dbReference>
<accession>A0AAJ7TAJ0</accession>
<dbReference type="InterPro" id="IPR013625">
    <property type="entry name" value="PTB"/>
</dbReference>
<feature type="compositionally biased region" description="Gly residues" evidence="1">
    <location>
        <begin position="1"/>
        <end position="21"/>
    </location>
</feature>
<organism evidence="4 5">
    <name type="scientific">Petromyzon marinus</name>
    <name type="common">Sea lamprey</name>
    <dbReference type="NCBI Taxonomy" id="7757"/>
    <lineage>
        <taxon>Eukaryota</taxon>
        <taxon>Metazoa</taxon>
        <taxon>Chordata</taxon>
        <taxon>Craniata</taxon>
        <taxon>Vertebrata</taxon>
        <taxon>Cyclostomata</taxon>
        <taxon>Hyperoartia</taxon>
        <taxon>Petromyzontiformes</taxon>
        <taxon>Petromyzontidae</taxon>
        <taxon>Petromyzon</taxon>
    </lineage>
</organism>
<feature type="compositionally biased region" description="Low complexity" evidence="1">
    <location>
        <begin position="427"/>
        <end position="438"/>
    </location>
</feature>
<dbReference type="InterPro" id="IPR055093">
    <property type="entry name" value="EPS8_2nd"/>
</dbReference>
<evidence type="ECO:0000313" key="4">
    <source>
        <dbReference type="Proteomes" id="UP001318040"/>
    </source>
</evidence>
<feature type="domain" description="EPS8 spectrin-like" evidence="3">
    <location>
        <begin position="237"/>
        <end position="390"/>
    </location>
</feature>
<feature type="domain" description="PTB" evidence="2">
    <location>
        <begin position="49"/>
        <end position="174"/>
    </location>
</feature>
<reference evidence="5" key="1">
    <citation type="submission" date="2025-08" db="UniProtKB">
        <authorList>
            <consortium name="RefSeq"/>
        </authorList>
    </citation>
    <scope>IDENTIFICATION</scope>
    <source>
        <tissue evidence="5">Sperm</tissue>
    </source>
</reference>
<feature type="region of interest" description="Disordered" evidence="1">
    <location>
        <begin position="385"/>
        <end position="487"/>
    </location>
</feature>
<feature type="compositionally biased region" description="Low complexity" evidence="1">
    <location>
        <begin position="462"/>
        <end position="471"/>
    </location>
</feature>
<feature type="region of interest" description="Disordered" evidence="1">
    <location>
        <begin position="263"/>
        <end position="291"/>
    </location>
</feature>
<feature type="region of interest" description="Disordered" evidence="1">
    <location>
        <begin position="194"/>
        <end position="237"/>
    </location>
</feature>
<dbReference type="GO" id="GO:0031982">
    <property type="term" value="C:vesicle"/>
    <property type="evidence" value="ECO:0007669"/>
    <property type="project" value="TreeGrafter"/>
</dbReference>
<dbReference type="Gene3D" id="2.30.29.30">
    <property type="entry name" value="Pleckstrin-homology domain (PH domain)/Phosphotyrosine-binding domain (PTB)"/>
    <property type="match status" value="1"/>
</dbReference>
<dbReference type="PANTHER" id="PTHR12287:SF23">
    <property type="entry name" value="AROUSER, ISOFORM A-RELATED"/>
    <property type="match status" value="1"/>
</dbReference>
<dbReference type="KEGG" id="pmrn:116944646"/>
<dbReference type="GO" id="GO:0007266">
    <property type="term" value="P:Rho protein signal transduction"/>
    <property type="evidence" value="ECO:0007669"/>
    <property type="project" value="TreeGrafter"/>
</dbReference>
<name>A0AAJ7TAJ0_PETMA</name>
<keyword evidence="4" id="KW-1185">Reference proteome</keyword>
<dbReference type="GO" id="GO:0035023">
    <property type="term" value="P:regulation of Rho protein signal transduction"/>
    <property type="evidence" value="ECO:0007669"/>
    <property type="project" value="TreeGrafter"/>
</dbReference>
<dbReference type="Pfam" id="PF08416">
    <property type="entry name" value="PTB"/>
    <property type="match status" value="1"/>
</dbReference>
<feature type="region of interest" description="Disordered" evidence="1">
    <location>
        <begin position="1"/>
        <end position="24"/>
    </location>
</feature>
<dbReference type="GO" id="GO:0032587">
    <property type="term" value="C:ruffle membrane"/>
    <property type="evidence" value="ECO:0007669"/>
    <property type="project" value="TreeGrafter"/>
</dbReference>
<proteinExistence type="predicted"/>
<dbReference type="GO" id="GO:0003779">
    <property type="term" value="F:actin binding"/>
    <property type="evidence" value="ECO:0007669"/>
    <property type="project" value="TreeGrafter"/>
</dbReference>
<evidence type="ECO:0000313" key="5">
    <source>
        <dbReference type="RefSeq" id="XP_032814270.1"/>
    </source>
</evidence>
<protein>
    <submittedName>
        <fullName evidence="5">Epidermal growth factor receptor kinase substrate 8-like isoform X1</fullName>
    </submittedName>
</protein>
<evidence type="ECO:0000256" key="1">
    <source>
        <dbReference type="SAM" id="MobiDB-lite"/>
    </source>
</evidence>
<dbReference type="GO" id="GO:1900029">
    <property type="term" value="P:positive regulation of ruffle assembly"/>
    <property type="evidence" value="ECO:0007669"/>
    <property type="project" value="TreeGrafter"/>
</dbReference>
<feature type="compositionally biased region" description="Basic residues" evidence="1">
    <location>
        <begin position="267"/>
        <end position="278"/>
    </location>
</feature>
<dbReference type="SUPFAM" id="SSF50729">
    <property type="entry name" value="PH domain-like"/>
    <property type="match status" value="1"/>
</dbReference>
<dbReference type="AlphaFoldDB" id="A0AAJ7TAJ0"/>
<sequence length="598" mass="66640">MASYPGGHGGYGTPGGGGGGASYPEKSAKTIYEQRKKLGRGTLQGETSQYHVEHLVTIILDPDEGLVTVKDALKRLVFLNTTGRIWVQEMYLQVEPNSISLLDCHTKEQLEKFDILWIQQCKVEAGDASIGRLLALILKDPQEDFPDIYLFQTAEANIIQSDIESGVADARSTVKKIRPETLRLNKEKLERMGIREDCTDDGSAQLSQGRSRGSHSRPPMPFMDQGMQPPPSSQDNELKLMNSLLDEIEAFVRRLQKIQEALNEMGKRKKKKSKGKKKSSGEGVLTLRARPPTKEEFTDHFQKFKLLLNLLSDMKLQLKNPPANDMLHHLMRPLQMMVLMSGGPDVGRTILSPPLSKITVEFMKATLTSQEKVLWNNLGDAWTKPESEWPKGWKSSPYTPRLKEPIGNQLGFPAQPTPGQHIPPSPSTAHPPTAYPSQGHPPPAHPPPAHPPPAQPAPAEPPEAAAVASHAVAHKSGSLDRGERLNPGIAASLPQPYVQLPHHQGLVTSEANLQVQLFCYSSRFFSISFRPSYRCHFLRHERPVRKPSQRAVHHPVLENGPSRTVTAAQRQGLCRLLRRFSIRIHCQPQIIMMQTYRS</sequence>
<feature type="compositionally biased region" description="Pro residues" evidence="1">
    <location>
        <begin position="439"/>
        <end position="461"/>
    </location>
</feature>
<evidence type="ECO:0000259" key="3">
    <source>
        <dbReference type="Pfam" id="PF22975"/>
    </source>
</evidence>
<dbReference type="Pfam" id="PF22975">
    <property type="entry name" value="EPS8_2nd"/>
    <property type="match status" value="1"/>
</dbReference>
<dbReference type="InterPro" id="IPR039801">
    <property type="entry name" value="EPS8-like"/>
</dbReference>